<keyword evidence="4" id="KW-1185">Reference proteome</keyword>
<name>A0A1G8EUE1_9NOCA</name>
<sequence length="433" mass="45075">MRRALRSSMLVLTAACAVVLAGCGGDPVDNSLASTGWPGAHADARNSNTSPGTGSRDVSFAWSRPLGGPVSTTPSIAPNGQISLTARTERGCNLFSFQSDSERKRWCTRLSDGATASTPVSDSVANIYIGDEGAMNSYNEYGQLRWRTPVSGTPLSAQFTADGNLLFVTHLGNIHVLDTQNGRPVLPAFQMIPPPNVDGTDGDLLPNDAGLDECFLGTAACPVAHTPAIDLASGRFFVTFFRPGSPATELVAIDYVEGDSPRIAPAWASDVLPGGAASSPVVSADGTRVYVNDREGRLWALDAETGAPQWNYDLGYVAAAAPSVSDDGLLVVAGGEEGRLLAVRDAGDSAELAWERDDVLQLGVPAQSAGETGYTVIRDGDDGLALLTFDTGDGSTLDQTVLPDALGFSTGTAIGPKGEVVVPSFLGELFVLR</sequence>
<accession>A0A1G8EUE1</accession>
<dbReference type="AlphaFoldDB" id="A0A1G8EUE1"/>
<dbReference type="RefSeq" id="WP_072736392.1">
    <property type="nucleotide sequence ID" value="NZ_CP048813.1"/>
</dbReference>
<gene>
    <name evidence="3" type="ORF">SAMN05444695_10365</name>
</gene>
<evidence type="ECO:0000313" key="4">
    <source>
        <dbReference type="Proteomes" id="UP000183263"/>
    </source>
</evidence>
<dbReference type="SMART" id="SM00564">
    <property type="entry name" value="PQQ"/>
    <property type="match status" value="2"/>
</dbReference>
<proteinExistence type="predicted"/>
<dbReference type="PANTHER" id="PTHR34512">
    <property type="entry name" value="CELL SURFACE PROTEIN"/>
    <property type="match status" value="1"/>
</dbReference>
<dbReference type="InterPro" id="IPR018391">
    <property type="entry name" value="PQQ_b-propeller_rpt"/>
</dbReference>
<keyword evidence="1" id="KW-0732">Signal</keyword>
<dbReference type="InterPro" id="IPR011047">
    <property type="entry name" value="Quinoprotein_ADH-like_sf"/>
</dbReference>
<feature type="signal peptide" evidence="1">
    <location>
        <begin position="1"/>
        <end position="21"/>
    </location>
</feature>
<evidence type="ECO:0000259" key="2">
    <source>
        <dbReference type="Pfam" id="PF13360"/>
    </source>
</evidence>
<dbReference type="PROSITE" id="PS51257">
    <property type="entry name" value="PROKAR_LIPOPROTEIN"/>
    <property type="match status" value="1"/>
</dbReference>
<organism evidence="3 4">
    <name type="scientific">Rhodococcus triatomae</name>
    <dbReference type="NCBI Taxonomy" id="300028"/>
    <lineage>
        <taxon>Bacteria</taxon>
        <taxon>Bacillati</taxon>
        <taxon>Actinomycetota</taxon>
        <taxon>Actinomycetes</taxon>
        <taxon>Mycobacteriales</taxon>
        <taxon>Nocardiaceae</taxon>
        <taxon>Rhodococcus</taxon>
    </lineage>
</organism>
<dbReference type="Proteomes" id="UP000183263">
    <property type="component" value="Unassembled WGS sequence"/>
</dbReference>
<dbReference type="InterPro" id="IPR002372">
    <property type="entry name" value="PQQ_rpt_dom"/>
</dbReference>
<dbReference type="EMBL" id="FNDN01000003">
    <property type="protein sequence ID" value="SDH73427.1"/>
    <property type="molecule type" value="Genomic_DNA"/>
</dbReference>
<protein>
    <submittedName>
        <fullName evidence="3">Outer membrane protein assembly factor BamB, contains PQQ-like beta-propeller repeat</fullName>
    </submittedName>
</protein>
<evidence type="ECO:0000313" key="3">
    <source>
        <dbReference type="EMBL" id="SDH73427.1"/>
    </source>
</evidence>
<dbReference type="Gene3D" id="2.130.10.10">
    <property type="entry name" value="YVTN repeat-like/Quinoprotein amine dehydrogenase"/>
    <property type="match status" value="2"/>
</dbReference>
<evidence type="ECO:0000256" key="1">
    <source>
        <dbReference type="SAM" id="SignalP"/>
    </source>
</evidence>
<dbReference type="OrthoDB" id="6189277at2"/>
<dbReference type="SUPFAM" id="SSF50998">
    <property type="entry name" value="Quinoprotein alcohol dehydrogenase-like"/>
    <property type="match status" value="1"/>
</dbReference>
<dbReference type="Pfam" id="PF13360">
    <property type="entry name" value="PQQ_2"/>
    <property type="match status" value="1"/>
</dbReference>
<dbReference type="InterPro" id="IPR015943">
    <property type="entry name" value="WD40/YVTN_repeat-like_dom_sf"/>
</dbReference>
<reference evidence="3 4" key="1">
    <citation type="submission" date="2016-10" db="EMBL/GenBank/DDBJ databases">
        <authorList>
            <person name="de Groot N.N."/>
        </authorList>
    </citation>
    <scope>NUCLEOTIDE SEQUENCE [LARGE SCALE GENOMIC DNA]</scope>
    <source>
        <strain evidence="3 4">DSM 44892</strain>
    </source>
</reference>
<dbReference type="PANTHER" id="PTHR34512:SF30">
    <property type="entry name" value="OUTER MEMBRANE PROTEIN ASSEMBLY FACTOR BAMB"/>
    <property type="match status" value="1"/>
</dbReference>
<feature type="domain" description="Pyrrolo-quinoline quinone repeat" evidence="2">
    <location>
        <begin position="266"/>
        <end position="404"/>
    </location>
</feature>
<feature type="chain" id="PRO_5038838699" evidence="1">
    <location>
        <begin position="22"/>
        <end position="433"/>
    </location>
</feature>